<reference evidence="1 2" key="1">
    <citation type="submission" date="2020-02" db="EMBL/GenBank/DDBJ databases">
        <title>Draft genome sequence of Haematococcus lacustris strain NIES-144.</title>
        <authorList>
            <person name="Morimoto D."/>
            <person name="Nakagawa S."/>
            <person name="Yoshida T."/>
            <person name="Sawayama S."/>
        </authorList>
    </citation>
    <scope>NUCLEOTIDE SEQUENCE [LARGE SCALE GENOMIC DNA]</scope>
    <source>
        <strain evidence="1 2">NIES-144</strain>
    </source>
</reference>
<organism evidence="1 2">
    <name type="scientific">Haematococcus lacustris</name>
    <name type="common">Green alga</name>
    <name type="synonym">Haematococcus pluvialis</name>
    <dbReference type="NCBI Taxonomy" id="44745"/>
    <lineage>
        <taxon>Eukaryota</taxon>
        <taxon>Viridiplantae</taxon>
        <taxon>Chlorophyta</taxon>
        <taxon>core chlorophytes</taxon>
        <taxon>Chlorophyceae</taxon>
        <taxon>CS clade</taxon>
        <taxon>Chlamydomonadales</taxon>
        <taxon>Haematococcaceae</taxon>
        <taxon>Haematococcus</taxon>
    </lineage>
</organism>
<evidence type="ECO:0000313" key="1">
    <source>
        <dbReference type="EMBL" id="GFH12408.1"/>
    </source>
</evidence>
<protein>
    <submittedName>
        <fullName evidence="1">Uncharacterized protein</fullName>
    </submittedName>
</protein>
<name>A0A699YY93_HAELA</name>
<dbReference type="AlphaFoldDB" id="A0A699YY93"/>
<dbReference type="Proteomes" id="UP000485058">
    <property type="component" value="Unassembled WGS sequence"/>
</dbReference>
<accession>A0A699YY93</accession>
<proteinExistence type="predicted"/>
<evidence type="ECO:0000313" key="2">
    <source>
        <dbReference type="Proteomes" id="UP000485058"/>
    </source>
</evidence>
<sequence>MELVIFRQILSVQVHGFQQRSSHWLLRIRGASTLASDAMPAQAIADTPQLFTVDCSSGGELPLGKFRSNIAANPCNMTRDLRKYVCGRCGWVIVGKAAAA</sequence>
<comment type="caution">
    <text evidence="1">The sequence shown here is derived from an EMBL/GenBank/DDBJ whole genome shotgun (WGS) entry which is preliminary data.</text>
</comment>
<dbReference type="EMBL" id="BLLF01000500">
    <property type="protein sequence ID" value="GFH12408.1"/>
    <property type="molecule type" value="Genomic_DNA"/>
</dbReference>
<gene>
    <name evidence="1" type="ORF">HaLaN_08091</name>
</gene>
<keyword evidence="2" id="KW-1185">Reference proteome</keyword>